<keyword evidence="3" id="KW-1185">Reference proteome</keyword>
<evidence type="ECO:0000313" key="3">
    <source>
        <dbReference type="Proteomes" id="UP000546324"/>
    </source>
</evidence>
<evidence type="ECO:0000256" key="1">
    <source>
        <dbReference type="SAM" id="MobiDB-lite"/>
    </source>
</evidence>
<sequence length="55" mass="5485">MNTDDQQPPGFGHGLIGRMTTFGAEPTGGAQEDQGGQGAPVGDDENAAPVAAEES</sequence>
<dbReference type="RefSeq" id="WP_185030335.1">
    <property type="nucleotide sequence ID" value="NZ_JACHMQ010000001.1"/>
</dbReference>
<gene>
    <name evidence="2" type="ORF">BKA00_005823</name>
</gene>
<accession>A0A7X0G450</accession>
<dbReference type="Proteomes" id="UP000546324">
    <property type="component" value="Unassembled WGS sequence"/>
</dbReference>
<dbReference type="EMBL" id="JACHMQ010000001">
    <property type="protein sequence ID" value="MBB6398909.1"/>
    <property type="molecule type" value="Genomic_DNA"/>
</dbReference>
<organism evidence="2 3">
    <name type="scientific">Actinomadura coerulea</name>
    <dbReference type="NCBI Taxonomy" id="46159"/>
    <lineage>
        <taxon>Bacteria</taxon>
        <taxon>Bacillati</taxon>
        <taxon>Actinomycetota</taxon>
        <taxon>Actinomycetes</taxon>
        <taxon>Streptosporangiales</taxon>
        <taxon>Thermomonosporaceae</taxon>
        <taxon>Actinomadura</taxon>
    </lineage>
</organism>
<proteinExistence type="predicted"/>
<feature type="region of interest" description="Disordered" evidence="1">
    <location>
        <begin position="1"/>
        <end position="55"/>
    </location>
</feature>
<comment type="caution">
    <text evidence="2">The sequence shown here is derived from an EMBL/GenBank/DDBJ whole genome shotgun (WGS) entry which is preliminary data.</text>
</comment>
<dbReference type="AlphaFoldDB" id="A0A7X0G450"/>
<reference evidence="2 3" key="1">
    <citation type="submission" date="2020-08" db="EMBL/GenBank/DDBJ databases">
        <title>Sequencing the genomes of 1000 actinobacteria strains.</title>
        <authorList>
            <person name="Klenk H.-P."/>
        </authorList>
    </citation>
    <scope>NUCLEOTIDE SEQUENCE [LARGE SCALE GENOMIC DNA]</scope>
    <source>
        <strain evidence="2 3">DSM 43675</strain>
    </source>
</reference>
<name>A0A7X0G450_9ACTN</name>
<protein>
    <submittedName>
        <fullName evidence="2">Uncharacterized protein</fullName>
    </submittedName>
</protein>
<evidence type="ECO:0000313" key="2">
    <source>
        <dbReference type="EMBL" id="MBB6398909.1"/>
    </source>
</evidence>